<feature type="region of interest" description="Disordered" evidence="1">
    <location>
        <begin position="281"/>
        <end position="303"/>
    </location>
</feature>
<reference evidence="2 3" key="1">
    <citation type="submission" date="2020-07" db="EMBL/GenBank/DDBJ databases">
        <title>Streptomyces isolated from Indian soil.</title>
        <authorList>
            <person name="Mandal S."/>
            <person name="Maiti P.K."/>
        </authorList>
    </citation>
    <scope>NUCLEOTIDE SEQUENCE [LARGE SCALE GENOMIC DNA]</scope>
    <source>
        <strain evidence="2 3">PSKA54</strain>
    </source>
</reference>
<feature type="region of interest" description="Disordered" evidence="1">
    <location>
        <begin position="32"/>
        <end position="52"/>
    </location>
</feature>
<evidence type="ECO:0000256" key="1">
    <source>
        <dbReference type="SAM" id="MobiDB-lite"/>
    </source>
</evidence>
<protein>
    <submittedName>
        <fullName evidence="2">Uncharacterized protein</fullName>
    </submittedName>
</protein>
<proteinExistence type="predicted"/>
<organism evidence="2 3">
    <name type="scientific">Streptomyces himalayensis subsp. aureolus</name>
    <dbReference type="NCBI Taxonomy" id="2758039"/>
    <lineage>
        <taxon>Bacteria</taxon>
        <taxon>Bacillati</taxon>
        <taxon>Actinomycetota</taxon>
        <taxon>Actinomycetes</taxon>
        <taxon>Kitasatosporales</taxon>
        <taxon>Streptomycetaceae</taxon>
        <taxon>Streptomyces</taxon>
        <taxon>Streptomyces himalayensis</taxon>
    </lineage>
</organism>
<feature type="region of interest" description="Disordered" evidence="1">
    <location>
        <begin position="75"/>
        <end position="99"/>
    </location>
</feature>
<dbReference type="AlphaFoldDB" id="A0A7W2HHF9"/>
<comment type="caution">
    <text evidence="2">The sequence shown here is derived from an EMBL/GenBank/DDBJ whole genome shotgun (WGS) entry which is preliminary data.</text>
</comment>
<sequence>MESGTGRTVHALDERGTVRDWLISPAWSEPADDLGKHLAAEGDPWGERGRWRLTNGPDVTPLKEELYRHRPLRRDPVPGPVVEGGEIRYTGPGGTRHSGRWQRVHTAADGLVDWSEFCFTPEYRLALAACVLEVDQAEWRTLRLATTGPFRLFVGGEPRGEAGTVSYMEPAEHDIRVWLPSGTTTVVVASWQVAFREVRQIVRLRVDGLPVRVVVPSEGACEYTSAVAERVLDAVGTTRWGTTDGEIPLTGPDGAALRVQWAGRTRRIRLVGGRAAVRLDEAEEGDEADETEEAGTGDDVGSASMLSTGASVLRVSVDDDRAPVFREFPVAVLPGAYRAAPEGDLSDRRTEFLRHAARADGVGGELVRALTDPHHTVSESGLTRALWMIDNRADCADFEAVGLFHLWRRIPADRWEPALRDRVRTALLGFKYWIDQPGLDAMCYFTENHQLVWHTAELLWGAELAGDTFGNTGWTGAAHAAHARGLVIEWMRRKLAGGFSEFDSNAYLAIDLLALVSLVEFAEEQEVAELAAGVADRVLFSLAANSWRGIHGCAHGRSYVSTLRSSRLEETAPIMWVCFGTGALNDAVLPAAVVATADRYRMPEVIREAAHDLPERWWGRQNYRGDYRVAHDLLSRPYGSDLTVYKTPDAMLSCVNDYRPSLPGLQEHIWGATLGPETQVFVTHAPNASVSPSARPNSWAGNRILPRARQHEGTVLALYRIPADDVMGYTHAWFPLAEFDEWLQHGVWIAGRKGDGYVALATEGGASPVTAGPDAWQELRPTGPGTAWVCTVGRRTVHGELDDFVRTLAAPDFGPDRVAFRTAEGTELSLDWAGPFTVDGRPADLAADGSIATPPQLANPYAQLESGATSLAIGPHVIDLRKGRPL</sequence>
<feature type="compositionally biased region" description="Basic and acidic residues" evidence="1">
    <location>
        <begin position="33"/>
        <end position="50"/>
    </location>
</feature>
<dbReference type="Proteomes" id="UP000586976">
    <property type="component" value="Unassembled WGS sequence"/>
</dbReference>
<feature type="compositionally biased region" description="Acidic residues" evidence="1">
    <location>
        <begin position="281"/>
        <end position="296"/>
    </location>
</feature>
<keyword evidence="3" id="KW-1185">Reference proteome</keyword>
<name>A0A7W2HHF9_9ACTN</name>
<accession>A0A7W2HHF9</accession>
<dbReference type="EMBL" id="JACEQY010000023">
    <property type="protein sequence ID" value="MBA4863759.1"/>
    <property type="molecule type" value="Genomic_DNA"/>
</dbReference>
<gene>
    <name evidence="2" type="ORF">H1V43_20725</name>
</gene>
<evidence type="ECO:0000313" key="2">
    <source>
        <dbReference type="EMBL" id="MBA4863759.1"/>
    </source>
</evidence>
<evidence type="ECO:0000313" key="3">
    <source>
        <dbReference type="Proteomes" id="UP000586976"/>
    </source>
</evidence>